<reference evidence="1" key="1">
    <citation type="submission" date="2023-07" db="EMBL/GenBank/DDBJ databases">
        <title>Two novel species in the genus Flavivirga.</title>
        <authorList>
            <person name="Kwon K."/>
        </authorList>
    </citation>
    <scope>NUCLEOTIDE SEQUENCE</scope>
    <source>
        <strain evidence="1">KACC 14158</strain>
    </source>
</reference>
<organism evidence="1 2">
    <name type="scientific">Flavivirga jejuensis</name>
    <dbReference type="NCBI Taxonomy" id="870487"/>
    <lineage>
        <taxon>Bacteria</taxon>
        <taxon>Pseudomonadati</taxon>
        <taxon>Bacteroidota</taxon>
        <taxon>Flavobacteriia</taxon>
        <taxon>Flavobacteriales</taxon>
        <taxon>Flavobacteriaceae</taxon>
        <taxon>Flavivirga</taxon>
    </lineage>
</organism>
<dbReference type="RefSeq" id="WP_303303501.1">
    <property type="nucleotide sequence ID" value="NZ_BAABDA010000028.1"/>
</dbReference>
<evidence type="ECO:0000313" key="2">
    <source>
        <dbReference type="Proteomes" id="UP001176806"/>
    </source>
</evidence>
<dbReference type="EMBL" id="JAUOEL010000007">
    <property type="protein sequence ID" value="MDO5976230.1"/>
    <property type="molecule type" value="Genomic_DNA"/>
</dbReference>
<comment type="caution">
    <text evidence="1">The sequence shown here is derived from an EMBL/GenBank/DDBJ whole genome shotgun (WGS) entry which is preliminary data.</text>
</comment>
<accession>A0ABT8WST3</accession>
<proteinExistence type="predicted"/>
<gene>
    <name evidence="1" type="ORF">Q4Q40_18685</name>
</gene>
<keyword evidence="2" id="KW-1185">Reference proteome</keyword>
<protein>
    <submittedName>
        <fullName evidence="1">Uncharacterized protein</fullName>
    </submittedName>
</protein>
<sequence>MQVVIFSETYKDKNGDTQLTKEESSTRGNIHILFREIGVIGFDNFWDILNGEDQNLDYLRLNKESKIRLEKGIEIFRKRLNNSTTKKINQE</sequence>
<evidence type="ECO:0000313" key="1">
    <source>
        <dbReference type="EMBL" id="MDO5976230.1"/>
    </source>
</evidence>
<dbReference type="Proteomes" id="UP001176806">
    <property type="component" value="Unassembled WGS sequence"/>
</dbReference>
<name>A0ABT8WST3_9FLAO</name>